<dbReference type="InterPro" id="IPR006566">
    <property type="entry name" value="FBD"/>
</dbReference>
<dbReference type="Pfam" id="PF24758">
    <property type="entry name" value="LRR_At5g56370"/>
    <property type="match status" value="1"/>
</dbReference>
<dbReference type="Pfam" id="PF00646">
    <property type="entry name" value="F-box"/>
    <property type="match status" value="1"/>
</dbReference>
<gene>
    <name evidence="2" type="ORF">AN1_LOCUS17626</name>
</gene>
<evidence type="ECO:0000313" key="2">
    <source>
        <dbReference type="EMBL" id="VYS62199.1"/>
    </source>
</evidence>
<dbReference type="AlphaFoldDB" id="A0A654FMZ7"/>
<dbReference type="InterPro" id="IPR001810">
    <property type="entry name" value="F-box_dom"/>
</dbReference>
<dbReference type="PANTHER" id="PTHR31900:SF28">
    <property type="entry name" value="FBD DOMAIN-CONTAINING PROTEIN"/>
    <property type="match status" value="1"/>
</dbReference>
<dbReference type="PANTHER" id="PTHR31900">
    <property type="entry name" value="F-BOX/RNI SUPERFAMILY PROTEIN-RELATED"/>
    <property type="match status" value="1"/>
</dbReference>
<dbReference type="SUPFAM" id="SSF52047">
    <property type="entry name" value="RNI-like"/>
    <property type="match status" value="1"/>
</dbReference>
<sequence>MDRISGLPDEVLVKILSFVPTKVAVSTSILSKRWEFLWMWLTKLKFGSKRYSESEFKRLQCFLDRNLPLHRAPVIESFRLVLSDSHFKPEDIRMWVVVAVSRYIRELKIYSSHYGEKQNILPSSLYTCKSLVILKLDGGVLLDVPRMVCLPSLKTLELKGVRYFKQGSLQRLLCNCPVLEDLVVNLSHHDNMGKLTVIVPSLQRLSLSTPSSREFVIDTPSLLSFQLVDRNDNSHTFLIENMPKLREAYINVPFADIKSLIGSITSVKRLAISSEVGYGEDFIFNHLEELTLWNKYSSNLLVWFLKNSPNLRELMLVSETDDHENLGMLSWNQPSIVPECMLSSLQKFTWFKYLGRPQDRDIAVYILKNACRLRTATIKSDTRLFTKLEMITELRLSSQASSTCELNFS</sequence>
<organism evidence="2 3">
    <name type="scientific">Arabidopsis thaliana</name>
    <name type="common">Mouse-ear cress</name>
    <dbReference type="NCBI Taxonomy" id="3702"/>
    <lineage>
        <taxon>Eukaryota</taxon>
        <taxon>Viridiplantae</taxon>
        <taxon>Streptophyta</taxon>
        <taxon>Embryophyta</taxon>
        <taxon>Tracheophyta</taxon>
        <taxon>Spermatophyta</taxon>
        <taxon>Magnoliopsida</taxon>
        <taxon>eudicotyledons</taxon>
        <taxon>Gunneridae</taxon>
        <taxon>Pentapetalae</taxon>
        <taxon>rosids</taxon>
        <taxon>malvids</taxon>
        <taxon>Brassicales</taxon>
        <taxon>Brassicaceae</taxon>
        <taxon>Camelineae</taxon>
        <taxon>Arabidopsis</taxon>
    </lineage>
</organism>
<evidence type="ECO:0000259" key="1">
    <source>
        <dbReference type="PROSITE" id="PS50181"/>
    </source>
</evidence>
<dbReference type="SMART" id="SM00579">
    <property type="entry name" value="FBD"/>
    <property type="match status" value="1"/>
</dbReference>
<accession>A0A654FMZ7</accession>
<name>A0A654FMZ7_ARATH</name>
<dbReference type="SUPFAM" id="SSF81383">
    <property type="entry name" value="F-box domain"/>
    <property type="match status" value="1"/>
</dbReference>
<dbReference type="InterPro" id="IPR032675">
    <property type="entry name" value="LRR_dom_sf"/>
</dbReference>
<dbReference type="Gene3D" id="3.80.10.10">
    <property type="entry name" value="Ribonuclease Inhibitor"/>
    <property type="match status" value="1"/>
</dbReference>
<protein>
    <recommendedName>
        <fullName evidence="1">F-box domain-containing protein</fullName>
    </recommendedName>
</protein>
<feature type="domain" description="F-box" evidence="1">
    <location>
        <begin position="1"/>
        <end position="37"/>
    </location>
</feature>
<dbReference type="InterPro" id="IPR053781">
    <property type="entry name" value="F-box_AtFBL13-like"/>
</dbReference>
<dbReference type="EMBL" id="CACRSJ010000109">
    <property type="protein sequence ID" value="VYS62199.1"/>
    <property type="molecule type" value="Genomic_DNA"/>
</dbReference>
<reference evidence="2 3" key="1">
    <citation type="submission" date="2019-11" db="EMBL/GenBank/DDBJ databases">
        <authorList>
            <person name="Jiao W.-B."/>
            <person name="Schneeberger K."/>
        </authorList>
    </citation>
    <scope>NUCLEOTIDE SEQUENCE [LARGE SCALE GENOMIC DNA]</scope>
    <source>
        <strain evidence="3">cv. An-1</strain>
    </source>
</reference>
<dbReference type="Proteomes" id="UP000426265">
    <property type="component" value="Unassembled WGS sequence"/>
</dbReference>
<dbReference type="InterPro" id="IPR036047">
    <property type="entry name" value="F-box-like_dom_sf"/>
</dbReference>
<proteinExistence type="predicted"/>
<dbReference type="InterPro" id="IPR055411">
    <property type="entry name" value="LRR_FXL15/At3g58940/PEG3-like"/>
</dbReference>
<dbReference type="PROSITE" id="PS50181">
    <property type="entry name" value="FBOX"/>
    <property type="match status" value="1"/>
</dbReference>
<evidence type="ECO:0000313" key="3">
    <source>
        <dbReference type="Proteomes" id="UP000426265"/>
    </source>
</evidence>
<dbReference type="InterPro" id="IPR050232">
    <property type="entry name" value="FBL13/AtMIF1-like"/>
</dbReference>
<dbReference type="Pfam" id="PF08387">
    <property type="entry name" value="FBD"/>
    <property type="match status" value="1"/>
</dbReference>
<dbReference type="CDD" id="cd22160">
    <property type="entry name" value="F-box_AtFBL13-like"/>
    <property type="match status" value="1"/>
</dbReference>
<dbReference type="ExpressionAtlas" id="A0A654FMZ7">
    <property type="expression patterns" value="baseline and differential"/>
</dbReference>